<dbReference type="OrthoDB" id="9809549at2"/>
<gene>
    <name evidence="3" type="ORF">BEN47_05170</name>
</gene>
<dbReference type="GO" id="GO:0052689">
    <property type="term" value="F:carboxylic ester hydrolase activity"/>
    <property type="evidence" value="ECO:0007669"/>
    <property type="project" value="TreeGrafter"/>
</dbReference>
<comment type="caution">
    <text evidence="3">The sequence shown here is derived from an EMBL/GenBank/DDBJ whole genome shotgun (WGS) entry which is preliminary data.</text>
</comment>
<reference evidence="3 4" key="1">
    <citation type="submission" date="2016-08" db="EMBL/GenBank/DDBJ databases">
        <title>Hymenobacter coccineus sp. nov., Hymenobacter lapidarius sp. nov. and Hymenobacter glacialis sp. nov., isolated from Antarctic soil.</title>
        <authorList>
            <person name="Sedlacek I."/>
            <person name="Kralova S."/>
            <person name="Kyrova K."/>
            <person name="Maslanova I."/>
            <person name="Stankova E."/>
            <person name="Vrbovska V."/>
            <person name="Nemec M."/>
            <person name="Bartak M."/>
            <person name="Svec P."/>
            <person name="Busse H.-J."/>
            <person name="Pantucek R."/>
        </authorList>
    </citation>
    <scope>NUCLEOTIDE SEQUENCE [LARGE SCALE GENOMIC DNA]</scope>
    <source>
        <strain evidence="3 4">CCM 8643</strain>
    </source>
</reference>
<evidence type="ECO:0000313" key="3">
    <source>
        <dbReference type="EMBL" id="OGX82012.1"/>
    </source>
</evidence>
<sequence length="392" mass="42010">MRQFLAALATFCTLLTSSFALQAKPLDRTETVALTSPAGGVRLSGLLRMPSGPGPFPAVVLLPERGSDADNPRSADNQLLNTLADYLVSQGMAVLRLQERGQGGSEGSFSTTTLSERSADAIAALNYLRTRPQLDVTRLGLIGHGEGANVALLAGAQPLAPTFIVALAAAGLPGREVLATQPVMYGKFLGNDSTDMQRQRQYRRDLAAAEQEAAKMRANGSNAAQVQTYLDQQRMRQKMAIRRDEASLIKHQRAMLEIVRQTPDNAQAQAILTNMLRQRYPGIAPADVQASVQLLTTPAYRSYLTFDPQASLAGVRCPVLLLQGDDDTVVNPLVNASLLKKGLHGNPRVAEKNYPGLNHALQLTSAIAAGMSPAPVSIDAPADIRTWILGQK</sequence>
<feature type="signal peptide" evidence="1">
    <location>
        <begin position="1"/>
        <end position="23"/>
    </location>
</feature>
<dbReference type="STRING" id="1908237.BEN47_05170"/>
<name>A0A1G1STQ4_9BACT</name>
<dbReference type="RefSeq" id="WP_070730393.1">
    <property type="nucleotide sequence ID" value="NZ_MDZB01000153.1"/>
</dbReference>
<dbReference type="PANTHER" id="PTHR43265">
    <property type="entry name" value="ESTERASE ESTD"/>
    <property type="match status" value="1"/>
</dbReference>
<proteinExistence type="predicted"/>
<dbReference type="PANTHER" id="PTHR43265:SF1">
    <property type="entry name" value="ESTERASE ESTD"/>
    <property type="match status" value="1"/>
</dbReference>
<evidence type="ECO:0000313" key="4">
    <source>
        <dbReference type="Proteomes" id="UP000176294"/>
    </source>
</evidence>
<dbReference type="InterPro" id="IPR000383">
    <property type="entry name" value="Xaa-Pro-like_dom"/>
</dbReference>
<dbReference type="Gene3D" id="3.40.50.1820">
    <property type="entry name" value="alpha/beta hydrolase"/>
    <property type="match status" value="1"/>
</dbReference>
<dbReference type="AlphaFoldDB" id="A0A1G1STQ4"/>
<keyword evidence="1" id="KW-0732">Signal</keyword>
<dbReference type="InterPro" id="IPR029058">
    <property type="entry name" value="AB_hydrolase_fold"/>
</dbReference>
<protein>
    <recommendedName>
        <fullName evidence="2">Xaa-Pro dipeptidyl-peptidase-like domain-containing protein</fullName>
    </recommendedName>
</protein>
<accession>A0A1G1STQ4</accession>
<dbReference type="EMBL" id="MDZB01000153">
    <property type="protein sequence ID" value="OGX82012.1"/>
    <property type="molecule type" value="Genomic_DNA"/>
</dbReference>
<dbReference type="InterPro" id="IPR053145">
    <property type="entry name" value="AB_hydrolase_Est10"/>
</dbReference>
<dbReference type="SUPFAM" id="SSF53474">
    <property type="entry name" value="alpha/beta-Hydrolases"/>
    <property type="match status" value="1"/>
</dbReference>
<evidence type="ECO:0000256" key="1">
    <source>
        <dbReference type="SAM" id="SignalP"/>
    </source>
</evidence>
<organism evidence="3 4">
    <name type="scientific">Hymenobacter lapidarius</name>
    <dbReference type="NCBI Taxonomy" id="1908237"/>
    <lineage>
        <taxon>Bacteria</taxon>
        <taxon>Pseudomonadati</taxon>
        <taxon>Bacteroidota</taxon>
        <taxon>Cytophagia</taxon>
        <taxon>Cytophagales</taxon>
        <taxon>Hymenobacteraceae</taxon>
        <taxon>Hymenobacter</taxon>
    </lineage>
</organism>
<evidence type="ECO:0000259" key="2">
    <source>
        <dbReference type="Pfam" id="PF02129"/>
    </source>
</evidence>
<keyword evidence="4" id="KW-1185">Reference proteome</keyword>
<feature type="domain" description="Xaa-Pro dipeptidyl-peptidase-like" evidence="2">
    <location>
        <begin position="40"/>
        <end position="254"/>
    </location>
</feature>
<dbReference type="Proteomes" id="UP000176294">
    <property type="component" value="Unassembled WGS sequence"/>
</dbReference>
<dbReference type="Pfam" id="PF02129">
    <property type="entry name" value="Peptidase_S15"/>
    <property type="match status" value="1"/>
</dbReference>
<feature type="chain" id="PRO_5009578395" description="Xaa-Pro dipeptidyl-peptidase-like domain-containing protein" evidence="1">
    <location>
        <begin position="24"/>
        <end position="392"/>
    </location>
</feature>